<keyword evidence="2" id="KW-1185">Reference proteome</keyword>
<evidence type="ECO:0000313" key="2">
    <source>
        <dbReference type="Proteomes" id="UP001058124"/>
    </source>
</evidence>
<dbReference type="EMBL" id="BRLH01000014">
    <property type="protein sequence ID" value="GKX57386.1"/>
    <property type="molecule type" value="Genomic_DNA"/>
</dbReference>
<accession>A0AAV5N5K7</accession>
<dbReference type="RefSeq" id="WP_027273838.1">
    <property type="nucleotide sequence ID" value="NZ_BRLH01000014.1"/>
</dbReference>
<gene>
    <name evidence="1" type="ORF">SOASR030_34980</name>
</gene>
<reference evidence="1" key="1">
    <citation type="submission" date="2022-06" db="EMBL/GenBank/DDBJ databases">
        <title>Draft genome sequences of Leminorella grimontii str. JCM5902.</title>
        <authorList>
            <person name="Wakabayashi Y."/>
            <person name="Kojima K."/>
        </authorList>
    </citation>
    <scope>NUCLEOTIDE SEQUENCE</scope>
    <source>
        <strain evidence="1">JCM 5902</strain>
    </source>
</reference>
<organism evidence="1 2">
    <name type="scientific">Leminorella grimontii</name>
    <dbReference type="NCBI Taxonomy" id="82981"/>
    <lineage>
        <taxon>Bacteria</taxon>
        <taxon>Pseudomonadati</taxon>
        <taxon>Pseudomonadota</taxon>
        <taxon>Gammaproteobacteria</taxon>
        <taxon>Enterobacterales</taxon>
        <taxon>Budviciaceae</taxon>
        <taxon>Leminorella</taxon>
    </lineage>
</organism>
<name>A0AAV5N5K7_9GAMM</name>
<dbReference type="Proteomes" id="UP001058124">
    <property type="component" value="Unassembled WGS sequence"/>
</dbReference>
<protein>
    <submittedName>
        <fullName evidence="1">Uncharacterized protein</fullName>
    </submittedName>
</protein>
<dbReference type="AlphaFoldDB" id="A0AAV5N5K7"/>
<comment type="caution">
    <text evidence="1">The sequence shown here is derived from an EMBL/GenBank/DDBJ whole genome shotgun (WGS) entry which is preliminary data.</text>
</comment>
<proteinExistence type="predicted"/>
<evidence type="ECO:0000313" key="1">
    <source>
        <dbReference type="EMBL" id="GKX57386.1"/>
    </source>
</evidence>
<sequence>MTTQKFEEVLNDLYDAVFLGDPDLLLQYQRENGLLNDLLGEFTTQDSGDDVVEKGVIIPIRGIDQPYTVYFNVGGEAPELLKQGNQLQHKQSGYLLTVGDGDIYLYTVPYLKNFTPEAISSLKQHRKEKIRLKKGLYAVTILGGFTLQSYEIADKNGKTSAVDSMGPTLEFLIESVGENAPFTADVNYDFSLSD</sequence>